<keyword evidence="3" id="KW-0693">Viral RNA replication</keyword>
<dbReference type="InterPro" id="IPR001788">
    <property type="entry name" value="RNA-dep_RNA_pol_alsuvir"/>
</dbReference>
<dbReference type="InterPro" id="IPR007094">
    <property type="entry name" value="RNA-dir_pol_PSvirus"/>
</dbReference>
<proteinExistence type="predicted"/>
<evidence type="ECO:0000256" key="3">
    <source>
        <dbReference type="ARBA" id="ARBA00022953"/>
    </source>
</evidence>
<dbReference type="InterPro" id="IPR043502">
    <property type="entry name" value="DNA/RNA_pol_sf"/>
</dbReference>
<protein>
    <submittedName>
        <fullName evidence="5">RNA-dependent RNA polymerase</fullName>
    </submittedName>
</protein>
<dbReference type="GO" id="GO:0039694">
    <property type="term" value="P:viral RNA genome replication"/>
    <property type="evidence" value="ECO:0007669"/>
    <property type="project" value="InterPro"/>
</dbReference>
<dbReference type="PROSITE" id="PS50507">
    <property type="entry name" value="RDRP_SSRNA_POS"/>
    <property type="match status" value="1"/>
</dbReference>
<dbReference type="Pfam" id="PF00978">
    <property type="entry name" value="RdRP_2"/>
    <property type="match status" value="1"/>
</dbReference>
<dbReference type="GO" id="GO:0003968">
    <property type="term" value="F:RNA-directed RNA polymerase activity"/>
    <property type="evidence" value="ECO:0007669"/>
    <property type="project" value="UniProtKB-KW"/>
</dbReference>
<name>A0A514D8L5_9VIRU</name>
<dbReference type="EMBL" id="MN035130">
    <property type="protein sequence ID" value="QDH89938.1"/>
    <property type="molecule type" value="Genomic_DNA"/>
</dbReference>
<gene>
    <name evidence="5" type="ORF">H1Bulk28FD16_000002</name>
</gene>
<keyword evidence="2" id="KW-0548">Nucleotidyltransferase</keyword>
<reference evidence="5" key="1">
    <citation type="submission" date="2019-05" db="EMBL/GenBank/DDBJ databases">
        <title>Metatranscriptomic reconstruction reveals RNA viruses with the potential to shape carbon cycling in soil.</title>
        <authorList>
            <person name="Starr E.P."/>
            <person name="Nuccio E."/>
            <person name="Pett-Ridge J."/>
            <person name="Banfield J.F."/>
            <person name="Firestone M.K."/>
        </authorList>
    </citation>
    <scope>NUCLEOTIDE SEQUENCE</scope>
    <source>
        <strain evidence="5">H1_Bulk_28_FD_scaffold_16</strain>
    </source>
</reference>
<feature type="domain" description="RdRp catalytic" evidence="4">
    <location>
        <begin position="624"/>
        <end position="745"/>
    </location>
</feature>
<dbReference type="GO" id="GO:0006351">
    <property type="term" value="P:DNA-templated transcription"/>
    <property type="evidence" value="ECO:0007669"/>
    <property type="project" value="InterPro"/>
</dbReference>
<evidence type="ECO:0000313" key="5">
    <source>
        <dbReference type="EMBL" id="QDH89938.1"/>
    </source>
</evidence>
<keyword evidence="1" id="KW-0808">Transferase</keyword>
<accession>A0A514D8L5</accession>
<dbReference type="SUPFAM" id="SSF56672">
    <property type="entry name" value="DNA/RNA polymerases"/>
    <property type="match status" value="1"/>
</dbReference>
<evidence type="ECO:0000259" key="4">
    <source>
        <dbReference type="PROSITE" id="PS50507"/>
    </source>
</evidence>
<sequence>MSIHSLYYLHPTDIVNFMVDTACPTMIALHHRFDIAGSFAGEAVYKLTDFKTAPGLVTMDVAGNGVPYTHSAMSWMDKAYHTAETQQGLRHLVWDSEQIGPKELGLYKTKFTLAVNPPVRLPRNPHDLLELLAEQRDSVTITGTKDQQFIATLAEAIGDNRTLKQRFSSMWNSTFGRFLPKVEPSEYEVLAGPLGFWVRDVGAPGPHMVYVSRMIVENTTFRLAGGTITQAAVESAMNSARLLLKNNINLPIDVASEMLLPSVRLALHRAALLNKRHFTALKPLAPLIEKANQAAATWMDVAPEPRWVVAGAAMATLAAIWFMSPVRPTLRWPGLTRILMTATKQHVEHQMDRAVATTMVAAALYGVAKTQALTPPARRFLPWFALCAKEVVPPPIGKHWKTGKPLHSIRTEFRGDCQLQFGNVGVFKVRCRQPSVAASCHHNINLGLRVRLMALDYNPIAGFNDLTEAAMKLARKGILAPVPFPQWLGRFKPDRRQILAKAAEEERTEQKPACYSTRQIFIKREGYPKVGLVSYGPTSFFQRMWRFLGYEQVVENELKPRIISGPMPEYLVKTGPITLAISNWLKIVWDGVTTKVIYSSGRTPDQLGKVFKAIIELLGGEANIQFIEADAKNFDGCIRPEHYAYELRVYKLMGVAMKKLRLLAIQALKKKVVWIDRAKGSLGSLVAAMIWACRNSGDGNTSCGNSIICERLAEIFIGNIFKHGFLFVLGDDSLFIYPANIAAPRNEDIIARAKAAGFPLEVVQGRGNQGTFCSGAFIPCQAHDGPTYVWAPLPGRMLAKFGWCTHNYENEANPDQKYFEWFVGVCKGLHRDFNFVPVMRVIVGRVVAEHWHAGIEVVYHEHRPHTTGWYESNQDTIEWFCTRYGLEPAQVEDCENYLSRADLFNGDVQHPVIQALCDKDTPLDVTGPKASKSKFLSYIRDLVNPAAFAHQILKISPIRRRIWHWVASAIHGTTPAVAELIDEIAQFKVVFTPPFMKHEVTTYVFHSLWRQTIINLTGTKLSTGSALADFVIDVVVFTPLVEETIKEMASWLGLKYAGAAFGFFEGYPFLKLSGFTKGGVSLLLWKMGFHSWLGPEHKSYWKRLATHMMWNIMSMGVMFGVQTMFAVNQHGVAQ</sequence>
<evidence type="ECO:0000256" key="1">
    <source>
        <dbReference type="ARBA" id="ARBA00022679"/>
    </source>
</evidence>
<keyword evidence="5" id="KW-0696">RNA-directed RNA polymerase</keyword>
<evidence type="ECO:0000256" key="2">
    <source>
        <dbReference type="ARBA" id="ARBA00022695"/>
    </source>
</evidence>
<organism evidence="5">
    <name type="scientific">Riboviria sp</name>
    <dbReference type="NCBI Taxonomy" id="2585031"/>
    <lineage>
        <taxon>Viruses</taxon>
        <taxon>Riboviria</taxon>
    </lineage>
</organism>
<dbReference type="GO" id="GO:0003723">
    <property type="term" value="F:RNA binding"/>
    <property type="evidence" value="ECO:0007669"/>
    <property type="project" value="InterPro"/>
</dbReference>